<dbReference type="InterPro" id="IPR036291">
    <property type="entry name" value="NAD(P)-bd_dom_sf"/>
</dbReference>
<dbReference type="PANTHER" id="PTHR43781:SF1">
    <property type="entry name" value="SACCHAROPINE DEHYDROGENASE"/>
    <property type="match status" value="1"/>
</dbReference>
<dbReference type="EMBL" id="FOYL01000006">
    <property type="protein sequence ID" value="SFR22086.1"/>
    <property type="molecule type" value="Genomic_DNA"/>
</dbReference>
<keyword evidence="3" id="KW-1185">Reference proteome</keyword>
<evidence type="ECO:0000313" key="2">
    <source>
        <dbReference type="EMBL" id="SFR22086.1"/>
    </source>
</evidence>
<reference evidence="3" key="1">
    <citation type="submission" date="2016-10" db="EMBL/GenBank/DDBJ databases">
        <authorList>
            <person name="Varghese N."/>
            <person name="Submissions S."/>
        </authorList>
    </citation>
    <scope>NUCLEOTIDE SEQUENCE [LARGE SCALE GENOMIC DNA]</scope>
    <source>
        <strain evidence="3">DSM 44232</strain>
    </source>
</reference>
<dbReference type="Pfam" id="PF03435">
    <property type="entry name" value="Sacchrp_dh_NADP"/>
    <property type="match status" value="1"/>
</dbReference>
<dbReference type="AlphaFoldDB" id="A0A1I6EWJ0"/>
<sequence>MVHMGHKIAVYGASGLTGSFVVAELEKRGHTPLPFGRAQATADNPTALDQALATADAVINTAGPFAVTALPLIAAAERAGIPYVDVAAEIEANADTFARGASIPVVPAMAFFGGLGDLLVTAAMAEWGAADEAHIAYGLSGWQPSAGTITAGQVSRDRRSGQRVRFHDGELQYHGDTPPTLDWEFPAGTRQVIGEFSMADVVTVPSHLQIPSVTNYMSTTAAKGLQTAAERQEPETFEVDVRVRRVSEERRLVASGKDIYAVSAPLAVEAVERLLTGRFNVTGVASAGAMFDAPDFLRSLTDVIQTRHRS</sequence>
<protein>
    <submittedName>
        <fullName evidence="2">Saccharopine dehydrogenase NADP binding domain-containing protein</fullName>
    </submittedName>
</protein>
<evidence type="ECO:0000313" key="3">
    <source>
        <dbReference type="Proteomes" id="UP000198583"/>
    </source>
</evidence>
<dbReference type="Gene3D" id="3.40.50.720">
    <property type="entry name" value="NAD(P)-binding Rossmann-like Domain"/>
    <property type="match status" value="1"/>
</dbReference>
<dbReference type="InterPro" id="IPR005097">
    <property type="entry name" value="Sacchrp_dh_NADP-bd"/>
</dbReference>
<accession>A0A1I6EWJ0</accession>
<dbReference type="Proteomes" id="UP000198583">
    <property type="component" value="Unassembled WGS sequence"/>
</dbReference>
<feature type="domain" description="Saccharopine dehydrogenase NADP binding" evidence="1">
    <location>
        <begin position="35"/>
        <end position="88"/>
    </location>
</feature>
<dbReference type="PANTHER" id="PTHR43781">
    <property type="entry name" value="SACCHAROPINE DEHYDROGENASE"/>
    <property type="match status" value="1"/>
</dbReference>
<evidence type="ECO:0000259" key="1">
    <source>
        <dbReference type="Pfam" id="PF03435"/>
    </source>
</evidence>
<name>A0A1I6EWJ0_9PSEU</name>
<organism evidence="2 3">
    <name type="scientific">Lentzea waywayandensis</name>
    <dbReference type="NCBI Taxonomy" id="84724"/>
    <lineage>
        <taxon>Bacteria</taxon>
        <taxon>Bacillati</taxon>
        <taxon>Actinomycetota</taxon>
        <taxon>Actinomycetes</taxon>
        <taxon>Pseudonocardiales</taxon>
        <taxon>Pseudonocardiaceae</taxon>
        <taxon>Lentzea</taxon>
    </lineage>
</organism>
<proteinExistence type="predicted"/>
<dbReference type="SUPFAM" id="SSF51735">
    <property type="entry name" value="NAD(P)-binding Rossmann-fold domains"/>
    <property type="match status" value="1"/>
</dbReference>
<gene>
    <name evidence="2" type="ORF">SAMN04488564_10658</name>
</gene>
<dbReference type="STRING" id="84724.SAMN04488564_10658"/>